<dbReference type="PANTHER" id="PTHR38469">
    <property type="entry name" value="PERIPLASMIC PEPTIDASE SUBFAMILY S1B"/>
    <property type="match status" value="1"/>
</dbReference>
<keyword evidence="3 7" id="KW-0645">Protease</keyword>
<evidence type="ECO:0000313" key="8">
    <source>
        <dbReference type="EMBL" id="MFD0761057.1"/>
    </source>
</evidence>
<sequence>MKRIQLYLLLALFVVSCKTVQNNGAVAQINEVTTVPDTREIQGGMWIPSLLEGMNEQEMKLLGSKMTAKDIYDVNNSSLKDAIVHFNGGCTSEIISPNGLLLTNHHCGYGAIQSHSSVEHDYLKDGFWAKSYDEELANPSMSVTFIKRIDDVTTEVLEGVTEDMDEAAKMKIINQNILKVAKAAQKETWQDANVKSFYKGNQYLLFVTEVFKDVRLVGAPPSSIGKYGADTDNWMWPRHTGDFSMFRIYADANNRPAAYSKDNVPYKPNHYLPISLDGVEEGDFTLVFGFPGRTNEYLPAVAVDQIVNVLNPAKIEVRENALKIIDSYMRKDPAIKIQYASKYASTANYWKKWIGENQGIEKSNAIAKKRELEVEFTNIVKEKDLVGYQTLLSDFENLYKEIEKVSLARDYWIEVAYRNVELLGITFRAFQLEQAYLRGGEQAFENLRASGINRLEGTYKNYSPVVDKPVFEKLTQLYAEKSPKEYLPSTMVNVDFSEIAKEIYATSKLTSLEGAKELLEGTGEEVIKKLNADKGYLFGKELHTIFYTKLEPKFQQLNLQIEAVQKKYMKALMEVFPNKRFFPDANSTLRVTYGQVSGYKPKDGVYYNTTTYLKGVMEKYVPGDYEFDVPQKLQELYKTKDYGPYGENGKMPVCFIGTNHTTGGNSGSPAIDAHGNLIGLNFDRVWEGTMSDMNYDPDICRNIMVDIRYVLFIVDKYAGAKNLIDEMTLVHPKK</sequence>
<organism evidence="8 9">
    <name type="scientific">Lutibacter aestuarii</name>
    <dbReference type="NCBI Taxonomy" id="861111"/>
    <lineage>
        <taxon>Bacteria</taxon>
        <taxon>Pseudomonadati</taxon>
        <taxon>Bacteroidota</taxon>
        <taxon>Flavobacteriia</taxon>
        <taxon>Flavobacteriales</taxon>
        <taxon>Flavobacteriaceae</taxon>
        <taxon>Lutibacter</taxon>
    </lineage>
</organism>
<dbReference type="InterPro" id="IPR019500">
    <property type="entry name" value="Pep_S46"/>
</dbReference>
<dbReference type="Proteomes" id="UP001597032">
    <property type="component" value="Unassembled WGS sequence"/>
</dbReference>
<keyword evidence="9" id="KW-1185">Reference proteome</keyword>
<evidence type="ECO:0000256" key="6">
    <source>
        <dbReference type="ARBA" id="ARBA00022825"/>
    </source>
</evidence>
<comment type="caution">
    <text evidence="8">The sequence shown here is derived from an EMBL/GenBank/DDBJ whole genome shotgun (WGS) entry which is preliminary data.</text>
</comment>
<dbReference type="InterPro" id="IPR009003">
    <property type="entry name" value="Peptidase_S1_PA"/>
</dbReference>
<evidence type="ECO:0000256" key="4">
    <source>
        <dbReference type="ARBA" id="ARBA00022729"/>
    </source>
</evidence>
<dbReference type="PROSITE" id="PS51257">
    <property type="entry name" value="PROKAR_LIPOPROTEIN"/>
    <property type="match status" value="1"/>
</dbReference>
<feature type="chain" id="PRO_5044961145" description="Dipeptidyl-peptidase" evidence="7">
    <location>
        <begin position="28"/>
        <end position="734"/>
    </location>
</feature>
<evidence type="ECO:0000256" key="1">
    <source>
        <dbReference type="ARBA" id="ARBA00010491"/>
    </source>
</evidence>
<evidence type="ECO:0000256" key="3">
    <source>
        <dbReference type="ARBA" id="ARBA00022670"/>
    </source>
</evidence>
<dbReference type="Pfam" id="PF10459">
    <property type="entry name" value="Peptidase_S46"/>
    <property type="match status" value="1"/>
</dbReference>
<dbReference type="EMBL" id="JBHTIC010000005">
    <property type="protein sequence ID" value="MFD0761057.1"/>
    <property type="molecule type" value="Genomic_DNA"/>
</dbReference>
<evidence type="ECO:0000256" key="7">
    <source>
        <dbReference type="RuleBase" id="RU366067"/>
    </source>
</evidence>
<comment type="similarity">
    <text evidence="1 7">Belongs to the peptidase S46 family.</text>
</comment>
<proteinExistence type="inferred from homology"/>
<keyword evidence="2 7" id="KW-0031">Aminopeptidase</keyword>
<comment type="function">
    <text evidence="7">Catalyzes the removal of dipeptides from the N-terminus of oligopeptides.</text>
</comment>
<accession>A0ABW2Z2L9</accession>
<dbReference type="EC" id="3.4.14.-" evidence="7"/>
<keyword evidence="5 7" id="KW-0378">Hydrolase</keyword>
<evidence type="ECO:0000256" key="5">
    <source>
        <dbReference type="ARBA" id="ARBA00022801"/>
    </source>
</evidence>
<dbReference type="SUPFAM" id="SSF50494">
    <property type="entry name" value="Trypsin-like serine proteases"/>
    <property type="match status" value="1"/>
</dbReference>
<dbReference type="PANTHER" id="PTHR38469:SF1">
    <property type="entry name" value="PERIPLASMIC PEPTIDASE SUBFAMILY S1B"/>
    <property type="match status" value="1"/>
</dbReference>
<gene>
    <name evidence="8" type="ORF">ACFQZW_03095</name>
</gene>
<protein>
    <recommendedName>
        <fullName evidence="7">Dipeptidyl-peptidase</fullName>
        <ecNumber evidence="7">3.4.14.-</ecNumber>
    </recommendedName>
</protein>
<name>A0ABW2Z2L9_9FLAO</name>
<keyword evidence="4 7" id="KW-0732">Signal</keyword>
<reference evidence="9" key="1">
    <citation type="journal article" date="2019" name="Int. J. Syst. Evol. Microbiol.">
        <title>The Global Catalogue of Microorganisms (GCM) 10K type strain sequencing project: providing services to taxonomists for standard genome sequencing and annotation.</title>
        <authorList>
            <consortium name="The Broad Institute Genomics Platform"/>
            <consortium name="The Broad Institute Genome Sequencing Center for Infectious Disease"/>
            <person name="Wu L."/>
            <person name="Ma J."/>
        </authorList>
    </citation>
    <scope>NUCLEOTIDE SEQUENCE [LARGE SCALE GENOMIC DNA]</scope>
    <source>
        <strain evidence="9">CCUG 60022</strain>
    </source>
</reference>
<dbReference type="RefSeq" id="WP_386781454.1">
    <property type="nucleotide sequence ID" value="NZ_JBHTIC010000005.1"/>
</dbReference>
<keyword evidence="6 7" id="KW-0720">Serine protease</keyword>
<evidence type="ECO:0000256" key="2">
    <source>
        <dbReference type="ARBA" id="ARBA00022438"/>
    </source>
</evidence>
<evidence type="ECO:0000313" key="9">
    <source>
        <dbReference type="Proteomes" id="UP001597032"/>
    </source>
</evidence>
<feature type="signal peptide" evidence="7">
    <location>
        <begin position="1"/>
        <end position="27"/>
    </location>
</feature>